<dbReference type="EMBL" id="VINQ01000013">
    <property type="protein sequence ID" value="KAA0912466.1"/>
    <property type="molecule type" value="Genomic_DNA"/>
</dbReference>
<dbReference type="Proteomes" id="UP000325291">
    <property type="component" value="Unassembled WGS sequence"/>
</dbReference>
<dbReference type="AlphaFoldDB" id="A0A5A9Z5J6"/>
<organism evidence="2 3">
    <name type="scientific">Aquicoccus porphyridii</name>
    <dbReference type="NCBI Taxonomy" id="1852029"/>
    <lineage>
        <taxon>Bacteria</taxon>
        <taxon>Pseudomonadati</taxon>
        <taxon>Pseudomonadota</taxon>
        <taxon>Alphaproteobacteria</taxon>
        <taxon>Rhodobacterales</taxon>
        <taxon>Paracoccaceae</taxon>
        <taxon>Aquicoccus</taxon>
    </lineage>
</organism>
<protein>
    <submittedName>
        <fullName evidence="2">Uncharacterized protein</fullName>
    </submittedName>
</protein>
<sequence>MIIVAGLILAFILILIFSNRTTRHCRWRAQGVAEDGARDFRCMACGARTTTPDGSPPKVCLRPDTTPRA</sequence>
<gene>
    <name evidence="2" type="ORF">FLO80_15480</name>
</gene>
<evidence type="ECO:0000313" key="3">
    <source>
        <dbReference type="Proteomes" id="UP000325291"/>
    </source>
</evidence>
<accession>A0A5A9Z5J6</accession>
<reference evidence="2 3" key="1">
    <citation type="submission" date="2019-07" db="EMBL/GenBank/DDBJ databases">
        <title>Aquicoccus porphyridii gen. nov., sp. nov., isolated from a small marine red alga, Porphyridium marinum.</title>
        <authorList>
            <person name="Liu L."/>
        </authorList>
    </citation>
    <scope>NUCLEOTIDE SEQUENCE [LARGE SCALE GENOMIC DNA]</scope>
    <source>
        <strain evidence="2 3">L1 8-17</strain>
    </source>
</reference>
<keyword evidence="3" id="KW-1185">Reference proteome</keyword>
<name>A0A5A9Z5J6_9RHOB</name>
<feature type="region of interest" description="Disordered" evidence="1">
    <location>
        <begin position="50"/>
        <end position="69"/>
    </location>
</feature>
<evidence type="ECO:0000313" key="2">
    <source>
        <dbReference type="EMBL" id="KAA0912466.1"/>
    </source>
</evidence>
<dbReference type="RefSeq" id="WP_111367347.1">
    <property type="nucleotide sequence ID" value="NZ_VINQ01000013.1"/>
</dbReference>
<proteinExistence type="predicted"/>
<evidence type="ECO:0000256" key="1">
    <source>
        <dbReference type="SAM" id="MobiDB-lite"/>
    </source>
</evidence>
<comment type="caution">
    <text evidence="2">The sequence shown here is derived from an EMBL/GenBank/DDBJ whole genome shotgun (WGS) entry which is preliminary data.</text>
</comment>